<name>A0A1G2U862_9BACT</name>
<dbReference type="SUPFAM" id="SSF143100">
    <property type="entry name" value="TTHA1013/TTHA0281-like"/>
    <property type="match status" value="1"/>
</dbReference>
<evidence type="ECO:0008006" key="3">
    <source>
        <dbReference type="Google" id="ProtNLM"/>
    </source>
</evidence>
<sequence>MVAMKNIIHFSISKEGKYYTASAADYFIVTQGKTFEELARNIKEAVEVYFHGKDNKELGFSANPSILANIEIPIHA</sequence>
<dbReference type="AlphaFoldDB" id="A0A1G2U862"/>
<comment type="caution">
    <text evidence="1">The sequence shown here is derived from an EMBL/GenBank/DDBJ whole genome shotgun (WGS) entry which is preliminary data.</text>
</comment>
<dbReference type="Proteomes" id="UP000177722">
    <property type="component" value="Unassembled WGS sequence"/>
</dbReference>
<accession>A0A1G2U862</accession>
<reference evidence="1 2" key="1">
    <citation type="journal article" date="2016" name="Nat. Commun.">
        <title>Thousands of microbial genomes shed light on interconnected biogeochemical processes in an aquifer system.</title>
        <authorList>
            <person name="Anantharaman K."/>
            <person name="Brown C.T."/>
            <person name="Hug L.A."/>
            <person name="Sharon I."/>
            <person name="Castelle C.J."/>
            <person name="Probst A.J."/>
            <person name="Thomas B.C."/>
            <person name="Singh A."/>
            <person name="Wilkins M.J."/>
            <person name="Karaoz U."/>
            <person name="Brodie E.L."/>
            <person name="Williams K.H."/>
            <person name="Hubbard S.S."/>
            <person name="Banfield J.F."/>
        </authorList>
    </citation>
    <scope>NUCLEOTIDE SEQUENCE [LARGE SCALE GENOMIC DNA]</scope>
</reference>
<dbReference type="EMBL" id="MHWF01000016">
    <property type="protein sequence ID" value="OHB05656.1"/>
    <property type="molecule type" value="Genomic_DNA"/>
</dbReference>
<dbReference type="Gene3D" id="3.30.160.250">
    <property type="match status" value="1"/>
</dbReference>
<organism evidence="1 2">
    <name type="scientific">Candidatus Zambryskibacteria bacterium RIFCSPLOWO2_01_FULL_45_43</name>
    <dbReference type="NCBI Taxonomy" id="1802762"/>
    <lineage>
        <taxon>Bacteria</taxon>
        <taxon>Candidatus Zambryskiibacteriota</taxon>
    </lineage>
</organism>
<protein>
    <recommendedName>
        <fullName evidence="3">HicB-like antitoxin of toxin-antitoxin system domain-containing protein</fullName>
    </recommendedName>
</protein>
<evidence type="ECO:0000313" key="2">
    <source>
        <dbReference type="Proteomes" id="UP000177722"/>
    </source>
</evidence>
<dbReference type="InterPro" id="IPR035069">
    <property type="entry name" value="TTHA1013/TTHA0281-like"/>
</dbReference>
<proteinExistence type="predicted"/>
<gene>
    <name evidence="1" type="ORF">A3B16_02510</name>
</gene>
<evidence type="ECO:0000313" key="1">
    <source>
        <dbReference type="EMBL" id="OHB05656.1"/>
    </source>
</evidence>